<evidence type="ECO:0000313" key="3">
    <source>
        <dbReference type="EMBL" id="ORZ35162.1"/>
    </source>
</evidence>
<evidence type="ECO:0000259" key="2">
    <source>
        <dbReference type="PROSITE" id="PS50127"/>
    </source>
</evidence>
<dbReference type="InterPro" id="IPR016135">
    <property type="entry name" value="UBQ-conjugating_enzyme/RWD"/>
</dbReference>
<feature type="domain" description="UBC core" evidence="2">
    <location>
        <begin position="5"/>
        <end position="108"/>
    </location>
</feature>
<dbReference type="EMBL" id="MCFL01000023">
    <property type="protein sequence ID" value="ORZ35162.1"/>
    <property type="molecule type" value="Genomic_DNA"/>
</dbReference>
<comment type="caution">
    <text evidence="3">The sequence shown here is derived from an EMBL/GenBank/DDBJ whole genome shotgun (WGS) entry which is preliminary data.</text>
</comment>
<sequence length="108" mass="12267">MATQAAFKRLTTEYKDLSRSPPPLITAKPLESNILEWHALMNGPPDTPYERGAYWVKVVFPADYPYKPPSIRMLTPSGRFKPGERICLSYSDYHPETWNPGPLVSVDT</sequence>
<dbReference type="Gene3D" id="3.10.110.10">
    <property type="entry name" value="Ubiquitin Conjugating Enzyme"/>
    <property type="match status" value="1"/>
</dbReference>
<dbReference type="PANTHER" id="PTHR24067">
    <property type="entry name" value="UBIQUITIN-CONJUGATING ENZYME E2"/>
    <property type="match status" value="1"/>
</dbReference>
<dbReference type="Pfam" id="PF00179">
    <property type="entry name" value="UQ_con"/>
    <property type="match status" value="1"/>
</dbReference>
<reference evidence="3 4" key="1">
    <citation type="submission" date="2016-07" db="EMBL/GenBank/DDBJ databases">
        <title>Pervasive Adenine N6-methylation of Active Genes in Fungi.</title>
        <authorList>
            <consortium name="DOE Joint Genome Institute"/>
            <person name="Mondo S.J."/>
            <person name="Dannebaum R.O."/>
            <person name="Kuo R.C."/>
            <person name="Labutti K."/>
            <person name="Haridas S."/>
            <person name="Kuo A."/>
            <person name="Salamov A."/>
            <person name="Ahrendt S.R."/>
            <person name="Lipzen A."/>
            <person name="Sullivan W."/>
            <person name="Andreopoulos W.B."/>
            <person name="Clum A."/>
            <person name="Lindquist E."/>
            <person name="Daum C."/>
            <person name="Ramamoorthy G.K."/>
            <person name="Gryganskyi A."/>
            <person name="Culley D."/>
            <person name="Magnuson J.K."/>
            <person name="James T.Y."/>
            <person name="O'Malley M.A."/>
            <person name="Stajich J.E."/>
            <person name="Spatafora J.W."/>
            <person name="Visel A."/>
            <person name="Grigoriev I.V."/>
        </authorList>
    </citation>
    <scope>NUCLEOTIDE SEQUENCE [LARGE SCALE GENOMIC DNA]</scope>
    <source>
        <strain evidence="3 4">PL171</strain>
    </source>
</reference>
<dbReference type="OrthoDB" id="1158011at2759"/>
<accession>A0A1Y2HPW7</accession>
<dbReference type="AlphaFoldDB" id="A0A1Y2HPW7"/>
<keyword evidence="4" id="KW-1185">Reference proteome</keyword>
<dbReference type="SUPFAM" id="SSF54495">
    <property type="entry name" value="UBC-like"/>
    <property type="match status" value="1"/>
</dbReference>
<dbReference type="InterPro" id="IPR000608">
    <property type="entry name" value="UBC"/>
</dbReference>
<protein>
    <submittedName>
        <fullName evidence="3">Ubiquitin-conjugating enzyme/RWD-like protein</fullName>
    </submittedName>
</protein>
<dbReference type="STRING" id="765915.A0A1Y2HPW7"/>
<dbReference type="PROSITE" id="PS50127">
    <property type="entry name" value="UBC_2"/>
    <property type="match status" value="1"/>
</dbReference>
<evidence type="ECO:0000256" key="1">
    <source>
        <dbReference type="ARBA" id="ARBA00022786"/>
    </source>
</evidence>
<dbReference type="SMART" id="SM00212">
    <property type="entry name" value="UBCc"/>
    <property type="match status" value="1"/>
</dbReference>
<dbReference type="InterPro" id="IPR050113">
    <property type="entry name" value="Ub_conjugating_enzyme"/>
</dbReference>
<dbReference type="Proteomes" id="UP000193411">
    <property type="component" value="Unassembled WGS sequence"/>
</dbReference>
<proteinExistence type="predicted"/>
<dbReference type="CDD" id="cd23799">
    <property type="entry name" value="UBCc_UBE2J"/>
    <property type="match status" value="1"/>
</dbReference>
<evidence type="ECO:0000313" key="4">
    <source>
        <dbReference type="Proteomes" id="UP000193411"/>
    </source>
</evidence>
<organism evidence="3 4">
    <name type="scientific">Catenaria anguillulae PL171</name>
    <dbReference type="NCBI Taxonomy" id="765915"/>
    <lineage>
        <taxon>Eukaryota</taxon>
        <taxon>Fungi</taxon>
        <taxon>Fungi incertae sedis</taxon>
        <taxon>Blastocladiomycota</taxon>
        <taxon>Blastocladiomycetes</taxon>
        <taxon>Blastocladiales</taxon>
        <taxon>Catenariaceae</taxon>
        <taxon>Catenaria</taxon>
    </lineage>
</organism>
<name>A0A1Y2HPW7_9FUNG</name>
<keyword evidence="1" id="KW-0833">Ubl conjugation pathway</keyword>
<gene>
    <name evidence="3" type="ORF">BCR44DRAFT_1513310</name>
</gene>